<organism evidence="1 2">
    <name type="scientific">Rhodococcus sacchari</name>
    <dbReference type="NCBI Taxonomy" id="2962047"/>
    <lineage>
        <taxon>Bacteria</taxon>
        <taxon>Bacillati</taxon>
        <taxon>Actinomycetota</taxon>
        <taxon>Actinomycetes</taxon>
        <taxon>Mycobacteriales</taxon>
        <taxon>Nocardiaceae</taxon>
        <taxon>Rhodococcus</taxon>
    </lineage>
</organism>
<evidence type="ECO:0000313" key="1">
    <source>
        <dbReference type="EMBL" id="UYP20860.1"/>
    </source>
</evidence>
<sequence>MRQNPIHKSVPVVLAGGLILAGCSSGDENPEIRNAADVGSASTTASESPYLVSVAERFPTCEAVGGTIAPYVDGLVLSPGSTVDRTKVFCEWKAPEGESPAGIRSVEISIDPETVTSATAAKTGLVTIPDERIEAVGGFAHSMPINMPGTAVTATGVELPRASVSITVSGRDTQVVLDPAGGVEVAKVLLGL</sequence>
<accession>A0ACD4DLL9</accession>
<keyword evidence="2" id="KW-1185">Reference proteome</keyword>
<proteinExistence type="predicted"/>
<name>A0ACD4DLL9_9NOCA</name>
<gene>
    <name evidence="1" type="ORF">OED52_10240</name>
</gene>
<dbReference type="EMBL" id="CP107551">
    <property type="protein sequence ID" value="UYP20860.1"/>
    <property type="molecule type" value="Genomic_DNA"/>
</dbReference>
<reference evidence="1" key="1">
    <citation type="submission" date="2022-10" db="EMBL/GenBank/DDBJ databases">
        <title>Rhodococcus ferula Z13 complete genome.</title>
        <authorList>
            <person name="Long X."/>
            <person name="Zang M."/>
        </authorList>
    </citation>
    <scope>NUCLEOTIDE SEQUENCE</scope>
    <source>
        <strain evidence="1">Z13</strain>
    </source>
</reference>
<evidence type="ECO:0000313" key="2">
    <source>
        <dbReference type="Proteomes" id="UP001156484"/>
    </source>
</evidence>
<dbReference type="Proteomes" id="UP001156484">
    <property type="component" value="Chromosome"/>
</dbReference>
<protein>
    <submittedName>
        <fullName evidence="1">Uncharacterized protein</fullName>
    </submittedName>
</protein>